<dbReference type="Gene3D" id="3.40.50.1440">
    <property type="entry name" value="Tubulin/FtsZ, GTPase domain"/>
    <property type="match status" value="1"/>
</dbReference>
<dbReference type="STRING" id="47678.ERS852494_00175"/>
<protein>
    <submittedName>
        <fullName evidence="1">Uncharacterized protein</fullName>
    </submittedName>
</protein>
<evidence type="ECO:0000313" key="1">
    <source>
        <dbReference type="EMBL" id="CUO55464.1"/>
    </source>
</evidence>
<dbReference type="Proteomes" id="UP000095657">
    <property type="component" value="Unassembled WGS sequence"/>
</dbReference>
<dbReference type="InterPro" id="IPR036525">
    <property type="entry name" value="Tubulin/FtsZ_GTPase_sf"/>
</dbReference>
<organism evidence="1 2">
    <name type="scientific">Bacteroides caccae</name>
    <dbReference type="NCBI Taxonomy" id="47678"/>
    <lineage>
        <taxon>Bacteria</taxon>
        <taxon>Pseudomonadati</taxon>
        <taxon>Bacteroidota</taxon>
        <taxon>Bacteroidia</taxon>
        <taxon>Bacteroidales</taxon>
        <taxon>Bacteroidaceae</taxon>
        <taxon>Bacteroides</taxon>
    </lineage>
</organism>
<dbReference type="RefSeq" id="WP_005807987.1">
    <property type="nucleotide sequence ID" value="NZ_CZAI01000001.1"/>
</dbReference>
<accession>A0A174FZ20</accession>
<name>A0A174FZ20_9BACE</name>
<sequence>MSKLYVFAIGGSGSRVLRSLTMLLSSGVHTDYEIVPMIVDPDQSNGDLVRTVDIMRSYENIHNALSFNNNEKNEFFKNPISALNNDGNYLLPLIGTSGISFENYLSLSTMSLENQAIMRMLFSNANLASDMNVGFKGNPNIGSIVLNQFTDSKDYNTFATNFVNGDKVFIISSIFGGTGASGFPLLLKNMRTNSNTALANAPIGAVSLLPYFNLKTDKKSSIQADSFITKAKAALNYYEKNVTGNNTLDDMYYLGDDFSAAGYDNCDGGGNQQNNAHLVEMLAALSIIDFAGKQSQQNTVKNTNFHEFGLESDSQNVMFADFGIETNNIIRKPLSMMAILNSYLNNRDASHRSSQKWAKDKSSILGDSFWRSSNFSTYNKYKQCFEEWLSEMKENHISFEPFRPDKSSVDALDIVVGITPHYGFLSKKGCDYIDKKLSDNIGKISANLNPLQSFLELFYITLKEICENKLKL</sequence>
<dbReference type="SUPFAM" id="SSF52490">
    <property type="entry name" value="Tubulin nucleotide-binding domain-like"/>
    <property type="match status" value="1"/>
</dbReference>
<dbReference type="GeneID" id="69482106"/>
<dbReference type="EMBL" id="CZAI01000001">
    <property type="protein sequence ID" value="CUO55464.1"/>
    <property type="molecule type" value="Genomic_DNA"/>
</dbReference>
<dbReference type="AlphaFoldDB" id="A0A174FZ20"/>
<evidence type="ECO:0000313" key="2">
    <source>
        <dbReference type="Proteomes" id="UP000095657"/>
    </source>
</evidence>
<proteinExistence type="predicted"/>
<gene>
    <name evidence="1" type="ORF">ERS852494_00175</name>
</gene>
<reference evidence="1 2" key="1">
    <citation type="submission" date="2015-09" db="EMBL/GenBank/DDBJ databases">
        <authorList>
            <consortium name="Pathogen Informatics"/>
        </authorList>
    </citation>
    <scope>NUCLEOTIDE SEQUENCE [LARGE SCALE GENOMIC DNA]</scope>
    <source>
        <strain evidence="1 2">2789STDY5834880</strain>
    </source>
</reference>